<evidence type="ECO:0000313" key="1">
    <source>
        <dbReference type="EMBL" id="KKL97444.1"/>
    </source>
</evidence>
<organism evidence="1">
    <name type="scientific">marine sediment metagenome</name>
    <dbReference type="NCBI Taxonomy" id="412755"/>
    <lineage>
        <taxon>unclassified sequences</taxon>
        <taxon>metagenomes</taxon>
        <taxon>ecological metagenomes</taxon>
    </lineage>
</organism>
<name>A0A0F9GF29_9ZZZZ</name>
<sequence length="318" mass="34749">MAIFRPDANPETDCLDGILRMTDSDLSWSTIRTGVLGDIIGADALSSSELRIESDASQDKWYWLTRGVVGFNTVSIPNDITILSATLSLYGVVKRDHLGITPNINIYSTTLTNNTDISPTDADLLTNYQAFGNTAFSTAISYASWDATGWNNFVLNQNGIDYISKTGVTNFGIRNANYDVAGIEPAWTANEEAYLTWWAAEYLDGIYAPKLTVNYTTSTLTAGNFAVVETRLHYVSADSVERYIPGIIIGDAVNAVGNVAVVEERIQYVGATSSKERYWLGTLIGDAINPAGSIAVVENRMQYVDTSNKERYIKGVPV</sequence>
<reference evidence="1" key="1">
    <citation type="journal article" date="2015" name="Nature">
        <title>Complex archaea that bridge the gap between prokaryotes and eukaryotes.</title>
        <authorList>
            <person name="Spang A."/>
            <person name="Saw J.H."/>
            <person name="Jorgensen S.L."/>
            <person name="Zaremba-Niedzwiedzka K."/>
            <person name="Martijn J."/>
            <person name="Lind A.E."/>
            <person name="van Eijk R."/>
            <person name="Schleper C."/>
            <person name="Guy L."/>
            <person name="Ettema T.J."/>
        </authorList>
    </citation>
    <scope>NUCLEOTIDE SEQUENCE</scope>
</reference>
<accession>A0A0F9GF29</accession>
<proteinExistence type="predicted"/>
<protein>
    <submittedName>
        <fullName evidence="1">Uncharacterized protein</fullName>
    </submittedName>
</protein>
<dbReference type="EMBL" id="LAZR01018167">
    <property type="protein sequence ID" value="KKL97444.1"/>
    <property type="molecule type" value="Genomic_DNA"/>
</dbReference>
<dbReference type="AlphaFoldDB" id="A0A0F9GF29"/>
<gene>
    <name evidence="1" type="ORF">LCGC14_1834420</name>
</gene>
<comment type="caution">
    <text evidence="1">The sequence shown here is derived from an EMBL/GenBank/DDBJ whole genome shotgun (WGS) entry which is preliminary data.</text>
</comment>